<comment type="catalytic activity">
    <reaction evidence="11">
        <text>ATP + H2O = ADP + phosphate + H(+)</text>
        <dbReference type="Rhea" id="RHEA:13065"/>
        <dbReference type="ChEBI" id="CHEBI:15377"/>
        <dbReference type="ChEBI" id="CHEBI:15378"/>
        <dbReference type="ChEBI" id="CHEBI:30616"/>
        <dbReference type="ChEBI" id="CHEBI:43474"/>
        <dbReference type="ChEBI" id="CHEBI:456216"/>
        <dbReference type="EC" id="3.6.4.12"/>
    </reaction>
    <physiologicalReaction direction="left-to-right" evidence="11">
        <dbReference type="Rhea" id="RHEA:13066"/>
    </physiologicalReaction>
</comment>
<evidence type="ECO:0000313" key="14">
    <source>
        <dbReference type="Proteomes" id="UP001458880"/>
    </source>
</evidence>
<dbReference type="GO" id="GO:0003723">
    <property type="term" value="F:RNA binding"/>
    <property type="evidence" value="ECO:0007669"/>
    <property type="project" value="InterPro"/>
</dbReference>
<feature type="domain" description="Helicase ATP-binding" evidence="12">
    <location>
        <begin position="448"/>
        <end position="677"/>
    </location>
</feature>
<dbReference type="CDD" id="cd18808">
    <property type="entry name" value="SF1_C_Upf1"/>
    <property type="match status" value="1"/>
</dbReference>
<organism evidence="13 14">
    <name type="scientific">Popillia japonica</name>
    <name type="common">Japanese beetle</name>
    <dbReference type="NCBI Taxonomy" id="7064"/>
    <lineage>
        <taxon>Eukaryota</taxon>
        <taxon>Metazoa</taxon>
        <taxon>Ecdysozoa</taxon>
        <taxon>Arthropoda</taxon>
        <taxon>Hexapoda</taxon>
        <taxon>Insecta</taxon>
        <taxon>Pterygota</taxon>
        <taxon>Neoptera</taxon>
        <taxon>Endopterygota</taxon>
        <taxon>Coleoptera</taxon>
        <taxon>Polyphaga</taxon>
        <taxon>Scarabaeiformia</taxon>
        <taxon>Scarabaeidae</taxon>
        <taxon>Rutelinae</taxon>
        <taxon>Popillia</taxon>
    </lineage>
</organism>
<name>A0AAW1M9A0_POPJA</name>
<evidence type="ECO:0000256" key="5">
    <source>
        <dbReference type="ARBA" id="ARBA00022741"/>
    </source>
</evidence>
<protein>
    <recommendedName>
        <fullName evidence="3">RNA helicase</fullName>
        <ecNumber evidence="3">3.6.4.13</ecNumber>
    </recommendedName>
</protein>
<dbReference type="FunFam" id="3.40.50.300:FF:000326">
    <property type="entry name" value="P-loop containing nucleoside triphosphate hydrolase"/>
    <property type="match status" value="1"/>
</dbReference>
<dbReference type="PANTHER" id="PTHR45418:SF1">
    <property type="entry name" value="CANCER_TESTIS ANTIGEN 55"/>
    <property type="match status" value="1"/>
</dbReference>
<dbReference type="PANTHER" id="PTHR45418">
    <property type="entry name" value="CANCER/TESTIS ANTIGEN 55"/>
    <property type="match status" value="1"/>
</dbReference>
<evidence type="ECO:0000259" key="12">
    <source>
        <dbReference type="SMART" id="SM00487"/>
    </source>
</evidence>
<dbReference type="GO" id="GO:0005737">
    <property type="term" value="C:cytoplasm"/>
    <property type="evidence" value="ECO:0007669"/>
    <property type="project" value="UniProtKB-SubCell"/>
</dbReference>
<comment type="subcellular location">
    <subcellularLocation>
        <location evidence="1">Cytoplasm</location>
    </subcellularLocation>
</comment>
<reference evidence="13 14" key="1">
    <citation type="journal article" date="2024" name="BMC Genomics">
        <title>De novo assembly and annotation of Popillia japonica's genome with initial clues to its potential as an invasive pest.</title>
        <authorList>
            <person name="Cucini C."/>
            <person name="Boschi S."/>
            <person name="Funari R."/>
            <person name="Cardaioli E."/>
            <person name="Iannotti N."/>
            <person name="Marturano G."/>
            <person name="Paoli F."/>
            <person name="Bruttini M."/>
            <person name="Carapelli A."/>
            <person name="Frati F."/>
            <person name="Nardi F."/>
        </authorList>
    </citation>
    <scope>NUCLEOTIDE SEQUENCE [LARGE SCALE GENOMIC DNA]</scope>
    <source>
        <strain evidence="13">DMR45628</strain>
    </source>
</reference>
<accession>A0AAW1M9A0</accession>
<dbReference type="InterPro" id="IPR049080">
    <property type="entry name" value="MOV-10-like_beta-barrel"/>
</dbReference>
<gene>
    <name evidence="13" type="ORF">QE152_g8399</name>
</gene>
<evidence type="ECO:0000256" key="7">
    <source>
        <dbReference type="ARBA" id="ARBA00022806"/>
    </source>
</evidence>
<keyword evidence="6" id="KW-0378">Hydrolase</keyword>
<dbReference type="EC" id="3.6.4.13" evidence="3"/>
<dbReference type="GO" id="GO:0016787">
    <property type="term" value="F:hydrolase activity"/>
    <property type="evidence" value="ECO:0007669"/>
    <property type="project" value="UniProtKB-KW"/>
</dbReference>
<dbReference type="SMART" id="SM00487">
    <property type="entry name" value="DEXDc"/>
    <property type="match status" value="1"/>
</dbReference>
<evidence type="ECO:0000313" key="13">
    <source>
        <dbReference type="EMBL" id="KAK9743690.1"/>
    </source>
</evidence>
<dbReference type="InterPro" id="IPR047187">
    <property type="entry name" value="SF1_C_Upf1"/>
</dbReference>
<keyword evidence="5" id="KW-0547">Nucleotide-binding</keyword>
<dbReference type="Gene3D" id="3.40.50.300">
    <property type="entry name" value="P-loop containing nucleotide triphosphate hydrolases"/>
    <property type="match status" value="3"/>
</dbReference>
<dbReference type="GO" id="GO:0032574">
    <property type="term" value="F:5'-3' RNA helicase activity"/>
    <property type="evidence" value="ECO:0007669"/>
    <property type="project" value="InterPro"/>
</dbReference>
<comment type="caution">
    <text evidence="13">The sequence shown here is derived from an EMBL/GenBank/DDBJ whole genome shotgun (WGS) entry which is preliminary data.</text>
</comment>
<proteinExistence type="inferred from homology"/>
<dbReference type="GO" id="GO:0031047">
    <property type="term" value="P:regulatory ncRNA-mediated gene silencing"/>
    <property type="evidence" value="ECO:0007669"/>
    <property type="project" value="UniProtKB-KW"/>
</dbReference>
<dbReference type="InterPro" id="IPR041679">
    <property type="entry name" value="DNA2/NAM7-like_C"/>
</dbReference>
<dbReference type="AlphaFoldDB" id="A0AAW1M9A0"/>
<keyword evidence="14" id="KW-1185">Reference proteome</keyword>
<evidence type="ECO:0000256" key="1">
    <source>
        <dbReference type="ARBA" id="ARBA00004496"/>
    </source>
</evidence>
<keyword evidence="8" id="KW-0067">ATP-binding</keyword>
<comment type="catalytic activity">
    <reaction evidence="10">
        <text>ATP + H2O = ADP + phosphate + H(+)</text>
        <dbReference type="Rhea" id="RHEA:13065"/>
        <dbReference type="ChEBI" id="CHEBI:15377"/>
        <dbReference type="ChEBI" id="CHEBI:15378"/>
        <dbReference type="ChEBI" id="CHEBI:30616"/>
        <dbReference type="ChEBI" id="CHEBI:43474"/>
        <dbReference type="ChEBI" id="CHEBI:456216"/>
        <dbReference type="EC" id="3.6.4.13"/>
    </reaction>
</comment>
<dbReference type="Pfam" id="PF21634">
    <property type="entry name" value="MOV-10_beta-barrel"/>
    <property type="match status" value="1"/>
</dbReference>
<sequence>MVVCEICSEEDIGDNHVCNDIYRFKYLLHEWKNYKKKLAKDKDGIKISYHSQTNPCETNINKGTYTVTLSSKELAAVDNQLVFTLKVYNDRAEDLMFIMKAAILVPYESFHIEDINNMCVTNAVIELSPKTEYKYTIFFRLKKPLIGSYKIPIAFTFQVNNKSKWQAKDVDNSKKIEGSERVENALMKSFSISREIVVIVSDFDVVPEEKGKSPFKDCKWVGPLVTIDPVNARKHGNAYPIPGNYRSMLLSGLKFKYESSEQMGRLNRIRALYAPDESGKGTQGPTPESYQDFFHFLLWLNEAGESLMLRRYNMSDVTMVAKQRPLDILELEVPGLAEKRPSLLAGDFVQIRLHDEKTVYRAVVKKVNDTTIDISNIHPQIYDQILKDPNTKLDVSFEVNRLPYERMHTAIDQCVRKKLLQLLFPTEDINNGDIQYYYQIPDNRFFNKKILENNEQKLAVLNILNGSSRGAPYIVFGPPGTGKTITIVEAILQIKQNLPKSKILICAPANAACDMLTAKLLQFVRDKKEIIRIHTCSRNWKEVPEDVKPYKDVKPYSNHDGNSFINIPVAQLMSYRIVITTLCLIGKYSGSYHPDHVFIDEAAQASEPEADIAISMLQYNKQLVLAGDPKQLGPHCVSETAAKLGLTTSLLERLMTTNSLYTTENNKFITMLKLNYRAHPDVLKVPNILFYDNQLQAVNLEAATDPIAETCIYTLAVPSLSQPQQSAVEFCSIMAEEKREGKSPSYYNESEVQMVLKYVEKILALSIEPKVLQSHIGVITPYMRQLHRIKNRLQQHDYKDVEVGTTEVFQGREKRIIIISTVRSKHDLLLVDEKYKLGFVKNEKRLNVALTRAKSKLIVIGNPHILGNTYNPKNQGSGDKNWEFYIKFCETKQAFFGGQYLRRTDKVKDDIINRFSKIHLVNMTENQTASNRAQK</sequence>
<dbReference type="SUPFAM" id="SSF52540">
    <property type="entry name" value="P-loop containing nucleoside triphosphate hydrolases"/>
    <property type="match status" value="1"/>
</dbReference>
<evidence type="ECO:0000256" key="3">
    <source>
        <dbReference type="ARBA" id="ARBA00012552"/>
    </source>
</evidence>
<evidence type="ECO:0000256" key="9">
    <source>
        <dbReference type="ARBA" id="ARBA00023158"/>
    </source>
</evidence>
<evidence type="ECO:0000256" key="11">
    <source>
        <dbReference type="ARBA" id="ARBA00048432"/>
    </source>
</evidence>
<evidence type="ECO:0000256" key="2">
    <source>
        <dbReference type="ARBA" id="ARBA00005601"/>
    </source>
</evidence>
<dbReference type="EMBL" id="JASPKY010000067">
    <property type="protein sequence ID" value="KAK9743690.1"/>
    <property type="molecule type" value="Genomic_DNA"/>
</dbReference>
<evidence type="ECO:0000256" key="6">
    <source>
        <dbReference type="ARBA" id="ARBA00022801"/>
    </source>
</evidence>
<dbReference type="InterPro" id="IPR041677">
    <property type="entry name" value="DNA2/NAM7_AAA_11"/>
</dbReference>
<dbReference type="InterPro" id="IPR027417">
    <property type="entry name" value="P-loop_NTPase"/>
</dbReference>
<evidence type="ECO:0000256" key="10">
    <source>
        <dbReference type="ARBA" id="ARBA00047984"/>
    </source>
</evidence>
<keyword evidence="9" id="KW-0943">RNA-mediated gene silencing</keyword>
<dbReference type="Pfam" id="PF13086">
    <property type="entry name" value="AAA_11"/>
    <property type="match status" value="2"/>
</dbReference>
<evidence type="ECO:0000256" key="8">
    <source>
        <dbReference type="ARBA" id="ARBA00022840"/>
    </source>
</evidence>
<dbReference type="GO" id="GO:0005524">
    <property type="term" value="F:ATP binding"/>
    <property type="evidence" value="ECO:0007669"/>
    <property type="project" value="UniProtKB-KW"/>
</dbReference>
<dbReference type="Pfam" id="PF13087">
    <property type="entry name" value="AAA_12"/>
    <property type="match status" value="1"/>
</dbReference>
<dbReference type="Proteomes" id="UP001458880">
    <property type="component" value="Unassembled WGS sequence"/>
</dbReference>
<dbReference type="CDD" id="cd18038">
    <property type="entry name" value="DEXXQc_Helz-like"/>
    <property type="match status" value="1"/>
</dbReference>
<evidence type="ECO:0000256" key="4">
    <source>
        <dbReference type="ARBA" id="ARBA00022490"/>
    </source>
</evidence>
<dbReference type="GO" id="GO:0003678">
    <property type="term" value="F:DNA helicase activity"/>
    <property type="evidence" value="ECO:0007669"/>
    <property type="project" value="UniProtKB-EC"/>
</dbReference>
<dbReference type="InterPro" id="IPR014001">
    <property type="entry name" value="Helicase_ATP-bd"/>
</dbReference>
<dbReference type="GO" id="GO:0005694">
    <property type="term" value="C:chromosome"/>
    <property type="evidence" value="ECO:0007669"/>
    <property type="project" value="UniProtKB-ARBA"/>
</dbReference>
<dbReference type="Gene3D" id="2.40.30.270">
    <property type="match status" value="1"/>
</dbReference>
<comment type="similarity">
    <text evidence="2">Belongs to the DNA2/NAM7 helicase family. SDE3 subfamily.</text>
</comment>
<keyword evidence="7" id="KW-0347">Helicase</keyword>
<dbReference type="InterPro" id="IPR026122">
    <property type="entry name" value="MOV-10/SDE3_DEXXQ/H-box"/>
</dbReference>
<keyword evidence="4" id="KW-0963">Cytoplasm</keyword>